<gene>
    <name evidence="2" type="ORF">GO485_28425</name>
    <name evidence="3" type="ORF">IP92_04779</name>
</gene>
<dbReference type="EMBL" id="VLKW01000011">
    <property type="protein sequence ID" value="TWI43726.1"/>
    <property type="molecule type" value="Genomic_DNA"/>
</dbReference>
<keyword evidence="5" id="KW-1185">Reference proteome</keyword>
<evidence type="ECO:0000313" key="5">
    <source>
        <dbReference type="Proteomes" id="UP000437862"/>
    </source>
</evidence>
<sequence length="509" mass="54934">MPIYVQHEVLGRIPDVFNAEAIWQAPGLALFARRPLLRDLLERCPREHRGRAATRCFAHVTLRLPQEDVDDDYHLTRGNRARELADTLATLHQKDFGDLLGADQVRYHVTGADDLQPGEIEVRFGHAVYLPAPDEKVLFHVSASSDSAVWKPVCPVYPNQRLAVIDESTAPFWPFGSHGTLLLINEGPDAQPVLQVRPKDALDCRLDERLGYYVITRKHDPQGKRLLLKVARSGSAAKAPPAPAAMPAPPAVWQPRAARPAAHVPAIAPDEATAVPLAPSRPAFRPEGSDATFAPGARQRMTLAAIALPRLSRYRSTGATSLSVPFDQTLTLSAAGDAALTFVVEADDTLHAVTPAGRERIDVPAAFAPAGERSIKLAQVPPQMAERYAALVMLPVPIAAPVTQGSFGRGSAALATLRVLDVPRLLGRDDATVPASPDRIGLSRTAFAFEASAQGLTVTRQSATQALYHLDAQLRFIGTIGGALDEDKPFVLPPGHHIVAGHYVLRFDA</sequence>
<reference evidence="3" key="2">
    <citation type="submission" date="2019-07" db="EMBL/GenBank/DDBJ databases">
        <authorList>
            <person name="Whitman W."/>
            <person name="Huntemann M."/>
            <person name="Clum A."/>
            <person name="Pillay M."/>
            <person name="Palaniappan K."/>
            <person name="Varghese N."/>
            <person name="Mikhailova N."/>
            <person name="Stamatis D."/>
            <person name="Reddy T."/>
            <person name="Daum C."/>
            <person name="Shapiro N."/>
            <person name="Ivanova N."/>
            <person name="Kyrpides N."/>
            <person name="Woyke T."/>
        </authorList>
    </citation>
    <scope>NUCLEOTIDE SEQUENCE</scope>
    <source>
        <strain evidence="3">CGMCC 1.10685</strain>
    </source>
</reference>
<feature type="compositionally biased region" description="Pro residues" evidence="1">
    <location>
        <begin position="240"/>
        <end position="252"/>
    </location>
</feature>
<evidence type="ECO:0000313" key="3">
    <source>
        <dbReference type="EMBL" id="TWI43726.1"/>
    </source>
</evidence>
<feature type="region of interest" description="Disordered" evidence="1">
    <location>
        <begin position="238"/>
        <end position="257"/>
    </location>
</feature>
<dbReference type="Proteomes" id="UP000315112">
    <property type="component" value="Unassembled WGS sequence"/>
</dbReference>
<protein>
    <submittedName>
        <fullName evidence="3">Uncharacterized protein</fullName>
    </submittedName>
</protein>
<reference evidence="2 5" key="3">
    <citation type="submission" date="2019-12" db="EMBL/GenBank/DDBJ databases">
        <title>Draft Genome Sequences of Six Type Strains of the Genus Massilia.</title>
        <authorList>
            <person name="Miess H."/>
            <person name="Frediansyah A."/>
            <person name="Goeker M."/>
            <person name="Gross H."/>
        </authorList>
    </citation>
    <scope>NUCLEOTIDE SEQUENCE [LARGE SCALE GENOMIC DNA]</scope>
    <source>
        <strain evidence="2 5">DSM 26639</strain>
    </source>
</reference>
<accession>A0A562PI97</accession>
<name>A0A562PI97_9BURK</name>
<dbReference type="RefSeq" id="WP_145879977.1">
    <property type="nucleotide sequence ID" value="NZ_CP046904.1"/>
</dbReference>
<dbReference type="AlphaFoldDB" id="A0A562PI97"/>
<evidence type="ECO:0000313" key="2">
    <source>
        <dbReference type="EMBL" id="QGZ42574.1"/>
    </source>
</evidence>
<evidence type="ECO:0000313" key="4">
    <source>
        <dbReference type="Proteomes" id="UP000315112"/>
    </source>
</evidence>
<evidence type="ECO:0000256" key="1">
    <source>
        <dbReference type="SAM" id="MobiDB-lite"/>
    </source>
</evidence>
<reference evidence="3 4" key="1">
    <citation type="journal article" date="2015" name="Stand. Genomic Sci.">
        <title>Genomic Encyclopedia of Bacterial and Archaeal Type Strains, Phase III: the genomes of soil and plant-associated and newly described type strains.</title>
        <authorList>
            <person name="Whitman W.B."/>
            <person name="Woyke T."/>
            <person name="Klenk H.P."/>
            <person name="Zhou Y."/>
            <person name="Lilburn T.G."/>
            <person name="Beck B.J."/>
            <person name="De Vos P."/>
            <person name="Vandamme P."/>
            <person name="Eisen J.A."/>
            <person name="Garrity G."/>
            <person name="Hugenholtz P."/>
            <person name="Kyrpides N.C."/>
        </authorList>
    </citation>
    <scope>NUCLEOTIDE SEQUENCE [LARGE SCALE GENOMIC DNA]</scope>
    <source>
        <strain evidence="3 4">CGMCC 1.10685</strain>
    </source>
</reference>
<dbReference type="Proteomes" id="UP000437862">
    <property type="component" value="Chromosome"/>
</dbReference>
<proteinExistence type="predicted"/>
<dbReference type="OrthoDB" id="8708258at2"/>
<organism evidence="3 4">
    <name type="scientific">Pseudoduganella flava</name>
    <dbReference type="NCBI Taxonomy" id="871742"/>
    <lineage>
        <taxon>Bacteria</taxon>
        <taxon>Pseudomonadati</taxon>
        <taxon>Pseudomonadota</taxon>
        <taxon>Betaproteobacteria</taxon>
        <taxon>Burkholderiales</taxon>
        <taxon>Oxalobacteraceae</taxon>
        <taxon>Telluria group</taxon>
        <taxon>Pseudoduganella</taxon>
    </lineage>
</organism>
<dbReference type="EMBL" id="CP046904">
    <property type="protein sequence ID" value="QGZ42574.1"/>
    <property type="molecule type" value="Genomic_DNA"/>
</dbReference>